<dbReference type="AlphaFoldDB" id="A0A8S9YLS7"/>
<dbReference type="GO" id="GO:0015385">
    <property type="term" value="F:sodium:proton antiporter activity"/>
    <property type="evidence" value="ECO:0007669"/>
    <property type="project" value="InterPro"/>
</dbReference>
<evidence type="ECO:0000259" key="14">
    <source>
        <dbReference type="Pfam" id="PF00999"/>
    </source>
</evidence>
<dbReference type="InterPro" id="IPR004709">
    <property type="entry name" value="NaH_exchanger"/>
</dbReference>
<evidence type="ECO:0000256" key="3">
    <source>
        <dbReference type="ARBA" id="ARBA00007367"/>
    </source>
</evidence>
<sequence length="760" mass="84440">MSSASQCLLTENKVIEGQTEKRIQLDHRMDSLILLVYVVLLVLSVITIWTFKHRRFRYFHETGLSVIYGLIVGIVLRYGIKPSQPSVEYHELSNNLSFNSSCGSWLPPEKIVARLPVRDHAGRTNLSISFQYGFEQLASSEIPFNYKATFNPEIFFNVLLPPIIFSAGYNMKRHHFFKNIVAILTYAFLGTFLSALMVGLLSFSDCLLFGAIISATDPGIYLEHCILSSLVTVLTIFNDLGVDVNVYALVFGESVLNDALAIALSQSVEQYSSTSTGNFDASAFLLSISHFLAMFGGSFFIGVIVGALTALLTKFTHIREHPLLETALFVLMSYSTFLLAETVGFTGIVAVLFCGIMQAHYTFNNLSEESKLWTKEFFELLNFLSENFVFAYIGVSTFTFQQHYWDVRFVFIALLACIVGRAANVYPLSALINLCRGHRPSCIFKRPPVISPQHATAATTATSSTTGTCASDRAGPTNFETFRSGDVSVTHSDLHSGRALSSTLIPMNVQHMLFFSGLRGAMAFSLAIRNTSSTKRQMFFSTTIVVVMITVLLCGGLVLTMLNWLNIRTCVDDSDKPDAGSTTMHSDNLRGGKRSRSFFNHCWSRFDRFYLMPLLTNRGPPLTDSVPWCCFGLAKLLTTTEQRSQSLESNSTSRINLCDSGVDRINLTGSNPAVLFLHDKQLANRLSLPPSLPSLQLDTATLEPQTYQYTPLIQFEDCETPRSDCFPSAVANTSEEQINRTTPTPTATSDNALFIHQRLM</sequence>
<feature type="transmembrane region" description="Helical" evidence="13">
    <location>
        <begin position="540"/>
        <end position="565"/>
    </location>
</feature>
<keyword evidence="4" id="KW-0813">Transport</keyword>
<keyword evidence="11 13" id="KW-0472">Membrane</keyword>
<proteinExistence type="inferred from homology"/>
<dbReference type="GO" id="GO:0055038">
    <property type="term" value="C:recycling endosome membrane"/>
    <property type="evidence" value="ECO:0007669"/>
    <property type="project" value="UniProtKB-SubCell"/>
</dbReference>
<reference evidence="15" key="1">
    <citation type="submission" date="2019-07" db="EMBL/GenBank/DDBJ databases">
        <title>Annotation for the trematode Paragonimus miyazaki's.</title>
        <authorList>
            <person name="Choi Y.-J."/>
        </authorList>
    </citation>
    <scope>NUCLEOTIDE SEQUENCE</scope>
    <source>
        <strain evidence="15">Japan</strain>
    </source>
</reference>
<accession>A0A8S9YLS7</accession>
<keyword evidence="6 13" id="KW-0812">Transmembrane</keyword>
<evidence type="ECO:0000256" key="9">
    <source>
        <dbReference type="ARBA" id="ARBA00023053"/>
    </source>
</evidence>
<keyword evidence="9" id="KW-0915">Sodium</keyword>
<keyword evidence="5" id="KW-1003">Cell membrane</keyword>
<keyword evidence="12" id="KW-0739">Sodium transport</keyword>
<dbReference type="InterPro" id="IPR006153">
    <property type="entry name" value="Cation/H_exchanger_TM"/>
</dbReference>
<feature type="transmembrane region" description="Helical" evidence="13">
    <location>
        <begin position="154"/>
        <end position="171"/>
    </location>
</feature>
<dbReference type="EMBL" id="JTDE01003784">
    <property type="protein sequence ID" value="KAF7255652.1"/>
    <property type="molecule type" value="Genomic_DNA"/>
</dbReference>
<evidence type="ECO:0000256" key="13">
    <source>
        <dbReference type="SAM" id="Phobius"/>
    </source>
</evidence>
<keyword evidence="10" id="KW-0406">Ion transport</keyword>
<evidence type="ECO:0000256" key="6">
    <source>
        <dbReference type="ARBA" id="ARBA00022692"/>
    </source>
</evidence>
<evidence type="ECO:0000256" key="5">
    <source>
        <dbReference type="ARBA" id="ARBA00022475"/>
    </source>
</evidence>
<comment type="subcellular location">
    <subcellularLocation>
        <location evidence="2">Cell membrane</location>
        <topology evidence="2">Multi-pass membrane protein</topology>
    </subcellularLocation>
    <subcellularLocation>
        <location evidence="1">Recycling endosome membrane</location>
        <topology evidence="1">Multi-pass membrane protein</topology>
    </subcellularLocation>
</comment>
<dbReference type="Pfam" id="PF00999">
    <property type="entry name" value="Na_H_Exchanger"/>
    <property type="match status" value="1"/>
</dbReference>
<feature type="transmembrane region" description="Helical" evidence="13">
    <location>
        <begin position="334"/>
        <end position="360"/>
    </location>
</feature>
<dbReference type="GO" id="GO:0015386">
    <property type="term" value="F:potassium:proton antiporter activity"/>
    <property type="evidence" value="ECO:0007669"/>
    <property type="project" value="TreeGrafter"/>
</dbReference>
<feature type="transmembrane region" description="Helical" evidence="13">
    <location>
        <begin position="407"/>
        <end position="426"/>
    </location>
</feature>
<feature type="domain" description="Cation/H+ exchanger transmembrane" evidence="14">
    <location>
        <begin position="44"/>
        <end position="437"/>
    </location>
</feature>
<protein>
    <recommendedName>
        <fullName evidence="14">Cation/H+ exchanger transmembrane domain-containing protein</fullName>
    </recommendedName>
</protein>
<dbReference type="PANTHER" id="PTHR10110:SF187">
    <property type="entry name" value="SODIUM_HYDROGEN EXCHANGER"/>
    <property type="match status" value="1"/>
</dbReference>
<feature type="transmembrane region" description="Helical" evidence="13">
    <location>
        <begin position="380"/>
        <end position="400"/>
    </location>
</feature>
<dbReference type="InterPro" id="IPR002090">
    <property type="entry name" value="NHE-6/7/9"/>
</dbReference>
<dbReference type="OrthoDB" id="196264at2759"/>
<keyword evidence="7" id="KW-0967">Endosome</keyword>
<organism evidence="15 16">
    <name type="scientific">Paragonimus skrjabini miyazakii</name>
    <dbReference type="NCBI Taxonomy" id="59628"/>
    <lineage>
        <taxon>Eukaryota</taxon>
        <taxon>Metazoa</taxon>
        <taxon>Spiralia</taxon>
        <taxon>Lophotrochozoa</taxon>
        <taxon>Platyhelminthes</taxon>
        <taxon>Trematoda</taxon>
        <taxon>Digenea</taxon>
        <taxon>Plagiorchiida</taxon>
        <taxon>Troglotremata</taxon>
        <taxon>Troglotrematidae</taxon>
        <taxon>Paragonimus</taxon>
    </lineage>
</organism>
<evidence type="ECO:0000256" key="8">
    <source>
        <dbReference type="ARBA" id="ARBA00022989"/>
    </source>
</evidence>
<evidence type="ECO:0000256" key="4">
    <source>
        <dbReference type="ARBA" id="ARBA00022448"/>
    </source>
</evidence>
<gene>
    <name evidence="15" type="ORF">EG68_06194</name>
</gene>
<dbReference type="PRINTS" id="PR01084">
    <property type="entry name" value="NAHEXCHNGR"/>
</dbReference>
<dbReference type="InterPro" id="IPR018422">
    <property type="entry name" value="Cation/H_exchanger_CPA1"/>
</dbReference>
<dbReference type="GO" id="GO:0005886">
    <property type="term" value="C:plasma membrane"/>
    <property type="evidence" value="ECO:0007669"/>
    <property type="project" value="UniProtKB-SubCell"/>
</dbReference>
<evidence type="ECO:0000256" key="10">
    <source>
        <dbReference type="ARBA" id="ARBA00023065"/>
    </source>
</evidence>
<dbReference type="Proteomes" id="UP000822476">
    <property type="component" value="Unassembled WGS sequence"/>
</dbReference>
<evidence type="ECO:0000313" key="16">
    <source>
        <dbReference type="Proteomes" id="UP000822476"/>
    </source>
</evidence>
<keyword evidence="8 13" id="KW-1133">Transmembrane helix</keyword>
<feature type="transmembrane region" description="Helical" evidence="13">
    <location>
        <begin position="284"/>
        <end position="313"/>
    </location>
</feature>
<dbReference type="Gene3D" id="6.10.140.1330">
    <property type="match status" value="1"/>
</dbReference>
<dbReference type="PRINTS" id="PR01088">
    <property type="entry name" value="NAHEXCHNGR6"/>
</dbReference>
<keyword evidence="16" id="KW-1185">Reference proteome</keyword>
<name>A0A8S9YLS7_9TREM</name>
<evidence type="ECO:0000256" key="1">
    <source>
        <dbReference type="ARBA" id="ARBA00004195"/>
    </source>
</evidence>
<evidence type="ECO:0000313" key="15">
    <source>
        <dbReference type="EMBL" id="KAF7255652.1"/>
    </source>
</evidence>
<evidence type="ECO:0000256" key="11">
    <source>
        <dbReference type="ARBA" id="ARBA00023136"/>
    </source>
</evidence>
<feature type="transmembrane region" description="Helical" evidence="13">
    <location>
        <begin position="183"/>
        <end position="213"/>
    </location>
</feature>
<evidence type="ECO:0000256" key="2">
    <source>
        <dbReference type="ARBA" id="ARBA00004651"/>
    </source>
</evidence>
<evidence type="ECO:0000256" key="12">
    <source>
        <dbReference type="ARBA" id="ARBA00023201"/>
    </source>
</evidence>
<comment type="caution">
    <text evidence="15">The sequence shown here is derived from an EMBL/GenBank/DDBJ whole genome shotgun (WGS) entry which is preliminary data.</text>
</comment>
<comment type="similarity">
    <text evidence="3">Belongs to the monovalent cation:proton antiporter 1 (CPA1) transporter (TC 2.A.36) family.</text>
</comment>
<dbReference type="GO" id="GO:0051453">
    <property type="term" value="P:regulation of intracellular pH"/>
    <property type="evidence" value="ECO:0007669"/>
    <property type="project" value="TreeGrafter"/>
</dbReference>
<dbReference type="GO" id="GO:0098719">
    <property type="term" value="P:sodium ion import across plasma membrane"/>
    <property type="evidence" value="ECO:0007669"/>
    <property type="project" value="TreeGrafter"/>
</dbReference>
<feature type="transmembrane region" description="Helical" evidence="13">
    <location>
        <begin position="32"/>
        <end position="51"/>
    </location>
</feature>
<feature type="transmembrane region" description="Helical" evidence="13">
    <location>
        <begin position="63"/>
        <end position="80"/>
    </location>
</feature>
<dbReference type="PANTHER" id="PTHR10110">
    <property type="entry name" value="SODIUM/HYDROGEN EXCHANGER"/>
    <property type="match status" value="1"/>
</dbReference>
<evidence type="ECO:0000256" key="7">
    <source>
        <dbReference type="ARBA" id="ARBA00022753"/>
    </source>
</evidence>